<keyword evidence="2" id="KW-1133">Transmembrane helix</keyword>
<keyword evidence="2" id="KW-0812">Transmembrane</keyword>
<evidence type="ECO:0000256" key="2">
    <source>
        <dbReference type="SAM" id="Phobius"/>
    </source>
</evidence>
<gene>
    <name evidence="3" type="ORF">FHS00_003455</name>
</gene>
<proteinExistence type="predicted"/>
<accession>A0ABR6HTW7</accession>
<dbReference type="EMBL" id="JACIBX010000022">
    <property type="protein sequence ID" value="MBB3713848.1"/>
    <property type="molecule type" value="Genomic_DNA"/>
</dbReference>
<protein>
    <submittedName>
        <fullName evidence="3">Uncharacterized protein</fullName>
    </submittedName>
</protein>
<organism evidence="3 4">
    <name type="scientific">Limimaricola variabilis</name>
    <dbReference type="NCBI Taxonomy" id="1492771"/>
    <lineage>
        <taxon>Bacteria</taxon>
        <taxon>Pseudomonadati</taxon>
        <taxon>Pseudomonadota</taxon>
        <taxon>Alphaproteobacteria</taxon>
        <taxon>Rhodobacterales</taxon>
        <taxon>Paracoccaceae</taxon>
        <taxon>Limimaricola</taxon>
    </lineage>
</organism>
<keyword evidence="4" id="KW-1185">Reference proteome</keyword>
<comment type="caution">
    <text evidence="3">The sequence shown here is derived from an EMBL/GenBank/DDBJ whole genome shotgun (WGS) entry which is preliminary data.</text>
</comment>
<feature type="transmembrane region" description="Helical" evidence="2">
    <location>
        <begin position="12"/>
        <end position="30"/>
    </location>
</feature>
<dbReference type="Proteomes" id="UP000576152">
    <property type="component" value="Unassembled WGS sequence"/>
</dbReference>
<reference evidence="3 4" key="1">
    <citation type="submission" date="2020-08" db="EMBL/GenBank/DDBJ databases">
        <title>Genomic Encyclopedia of Type Strains, Phase III (KMG-III): the genomes of soil and plant-associated and newly described type strains.</title>
        <authorList>
            <person name="Whitman W."/>
        </authorList>
    </citation>
    <scope>NUCLEOTIDE SEQUENCE [LARGE SCALE GENOMIC DNA]</scope>
    <source>
        <strain evidence="3 4">CECT 8572</strain>
    </source>
</reference>
<name>A0ABR6HTW7_9RHOB</name>
<sequence>MKAIIAQIAGRIGPLMALLVMLSALVAYPSPRIPLASIRHAEATIGAFSLTEIRGVSPTAASTRAALDAPNPAAPEPFHPAGFPSVPFDPTQPRAASPKPWHALAPPVAGGMGRLAHPPRAPPLA</sequence>
<evidence type="ECO:0000313" key="4">
    <source>
        <dbReference type="Proteomes" id="UP000576152"/>
    </source>
</evidence>
<evidence type="ECO:0000256" key="1">
    <source>
        <dbReference type="SAM" id="MobiDB-lite"/>
    </source>
</evidence>
<evidence type="ECO:0000313" key="3">
    <source>
        <dbReference type="EMBL" id="MBB3713848.1"/>
    </source>
</evidence>
<feature type="region of interest" description="Disordered" evidence="1">
    <location>
        <begin position="61"/>
        <end position="125"/>
    </location>
</feature>
<keyword evidence="2" id="KW-0472">Membrane</keyword>